<evidence type="ECO:0000313" key="11">
    <source>
        <dbReference type="Proteomes" id="UP000198734"/>
    </source>
</evidence>
<keyword evidence="4 6" id="KW-0807">Transducer</keyword>
<dbReference type="CDD" id="cd11386">
    <property type="entry name" value="MCP_signal"/>
    <property type="match status" value="1"/>
</dbReference>
<dbReference type="InterPro" id="IPR003660">
    <property type="entry name" value="HAMP_dom"/>
</dbReference>
<dbReference type="SMART" id="SM00304">
    <property type="entry name" value="HAMP"/>
    <property type="match status" value="1"/>
</dbReference>
<evidence type="ECO:0000259" key="9">
    <source>
        <dbReference type="PROSITE" id="PS50885"/>
    </source>
</evidence>
<evidence type="ECO:0000256" key="1">
    <source>
        <dbReference type="ARBA" id="ARBA00004236"/>
    </source>
</evidence>
<dbReference type="GO" id="GO:0005886">
    <property type="term" value="C:plasma membrane"/>
    <property type="evidence" value="ECO:0007669"/>
    <property type="project" value="UniProtKB-SubCell"/>
</dbReference>
<protein>
    <submittedName>
        <fullName evidence="10">Methyl-accepting chemotaxis protein</fullName>
    </submittedName>
</protein>
<reference evidence="11" key="1">
    <citation type="submission" date="2016-10" db="EMBL/GenBank/DDBJ databases">
        <authorList>
            <person name="Varghese N."/>
            <person name="Submissions S."/>
        </authorList>
    </citation>
    <scope>NUCLEOTIDE SEQUENCE [LARGE SCALE GENOMIC DNA]</scope>
    <source>
        <strain evidence="11">DSM 11706</strain>
    </source>
</reference>
<gene>
    <name evidence="10" type="ORF">SAMN05421670_2579</name>
</gene>
<dbReference type="EMBL" id="FOXU01000004">
    <property type="protein sequence ID" value="SFQ53618.1"/>
    <property type="molecule type" value="Genomic_DNA"/>
</dbReference>
<dbReference type="PROSITE" id="PS50885">
    <property type="entry name" value="HAMP"/>
    <property type="match status" value="1"/>
</dbReference>
<keyword evidence="3 7" id="KW-0472">Membrane</keyword>
<dbReference type="Pfam" id="PF12729">
    <property type="entry name" value="4HB_MCP_1"/>
    <property type="match status" value="1"/>
</dbReference>
<dbReference type="SUPFAM" id="SSF58104">
    <property type="entry name" value="Methyl-accepting chemotaxis protein (MCP) signaling domain"/>
    <property type="match status" value="1"/>
</dbReference>
<keyword evidence="7" id="KW-0812">Transmembrane</keyword>
<keyword evidence="2" id="KW-1003">Cell membrane</keyword>
<organism evidence="10 11">
    <name type="scientific">Psychrobacillus psychrotolerans</name>
    <dbReference type="NCBI Taxonomy" id="126156"/>
    <lineage>
        <taxon>Bacteria</taxon>
        <taxon>Bacillati</taxon>
        <taxon>Bacillota</taxon>
        <taxon>Bacilli</taxon>
        <taxon>Bacillales</taxon>
        <taxon>Bacillaceae</taxon>
        <taxon>Psychrobacillus</taxon>
    </lineage>
</organism>
<proteinExistence type="inferred from homology"/>
<dbReference type="STRING" id="126156.SAMN05421670_2579"/>
<dbReference type="AlphaFoldDB" id="A0A1I5ZB60"/>
<keyword evidence="7" id="KW-1133">Transmembrane helix</keyword>
<name>A0A1I5ZB60_9BACI</name>
<dbReference type="PANTHER" id="PTHR32089:SF112">
    <property type="entry name" value="LYSOZYME-LIKE PROTEIN-RELATED"/>
    <property type="match status" value="1"/>
</dbReference>
<feature type="transmembrane region" description="Helical" evidence="7">
    <location>
        <begin position="182"/>
        <end position="202"/>
    </location>
</feature>
<keyword evidence="11" id="KW-1185">Reference proteome</keyword>
<sequence>MKWTIGRKMWLGFITVLVLLIAVSVSSLMTIMETSDKYKFLLDDRAVKVNLVADIEISQKDTSGALMDYLLFTTDASRASVEEHQQITNNLTAELRNKMFSEETLEMMTEFEKKNDMFAAINADAIKAKMEKDTAAVNKLTANAKTTNADALVVLEKIEKFLQDDMDKTREELTSYEFGAKVFVSSLAALGVLLGVILAYFISRSISAPVKRVTAGLTEIATGNLLVDPIVIKNNDEVGEMATAFNTMSKDLRDIVSEVRDSSTQLAANAEELSASSEESLASSQMVAKSAEAQMVSSEQQVHHMDSSVQSLTELSQGIGQISVSNEEMLVAANDVQKLVHTGSDVVSDVAKQMDTIHTTFNDTTIIMKNMAKHSNDIQTVTALITDISEQTNLLALNAAIEAARAGEYGKGFAVVADEVRKLAEQSKNSATEIASMVQLIQSASGEAVLAITDGGEKVEAGIAKTTESLKVFQGIEEAVGEVGLKVESVSAAIEQIQAMAESVSQGAIEVQRLATLAADGANDTSAATEQQIAANEEISSNAQALADLAEALQNNVSHFKI</sequence>
<dbReference type="SMART" id="SM00283">
    <property type="entry name" value="MA"/>
    <property type="match status" value="1"/>
</dbReference>
<dbReference type="Proteomes" id="UP000198734">
    <property type="component" value="Unassembled WGS sequence"/>
</dbReference>
<dbReference type="PANTHER" id="PTHR32089">
    <property type="entry name" value="METHYL-ACCEPTING CHEMOTAXIS PROTEIN MCPB"/>
    <property type="match status" value="1"/>
</dbReference>
<evidence type="ECO:0000256" key="4">
    <source>
        <dbReference type="ARBA" id="ARBA00023224"/>
    </source>
</evidence>
<feature type="domain" description="HAMP" evidence="9">
    <location>
        <begin position="204"/>
        <end position="257"/>
    </location>
</feature>
<dbReference type="GO" id="GO:0007165">
    <property type="term" value="P:signal transduction"/>
    <property type="evidence" value="ECO:0007669"/>
    <property type="project" value="UniProtKB-KW"/>
</dbReference>
<dbReference type="Gene3D" id="6.10.340.10">
    <property type="match status" value="1"/>
</dbReference>
<dbReference type="Pfam" id="PF00015">
    <property type="entry name" value="MCPsignal"/>
    <property type="match status" value="1"/>
</dbReference>
<dbReference type="RefSeq" id="WP_093537295.1">
    <property type="nucleotide sequence ID" value="NZ_FOXU01000004.1"/>
</dbReference>
<evidence type="ECO:0000256" key="2">
    <source>
        <dbReference type="ARBA" id="ARBA00022475"/>
    </source>
</evidence>
<comment type="similarity">
    <text evidence="5">Belongs to the methyl-accepting chemotaxis (MCP) protein family.</text>
</comment>
<dbReference type="PROSITE" id="PS50111">
    <property type="entry name" value="CHEMOTAXIS_TRANSDUC_2"/>
    <property type="match status" value="1"/>
</dbReference>
<dbReference type="CDD" id="cd06225">
    <property type="entry name" value="HAMP"/>
    <property type="match status" value="1"/>
</dbReference>
<dbReference type="InterPro" id="IPR024478">
    <property type="entry name" value="HlyB_4HB_MCP"/>
</dbReference>
<evidence type="ECO:0000256" key="5">
    <source>
        <dbReference type="ARBA" id="ARBA00029447"/>
    </source>
</evidence>
<dbReference type="Gene3D" id="1.10.287.950">
    <property type="entry name" value="Methyl-accepting chemotaxis protein"/>
    <property type="match status" value="1"/>
</dbReference>
<evidence type="ECO:0000259" key="8">
    <source>
        <dbReference type="PROSITE" id="PS50111"/>
    </source>
</evidence>
<evidence type="ECO:0000256" key="3">
    <source>
        <dbReference type="ARBA" id="ARBA00023136"/>
    </source>
</evidence>
<dbReference type="OrthoDB" id="107771at2"/>
<evidence type="ECO:0000256" key="7">
    <source>
        <dbReference type="SAM" id="Phobius"/>
    </source>
</evidence>
<dbReference type="InterPro" id="IPR004089">
    <property type="entry name" value="MCPsignal_dom"/>
</dbReference>
<comment type="subcellular location">
    <subcellularLocation>
        <location evidence="1">Cell membrane</location>
    </subcellularLocation>
</comment>
<accession>A0A1I5ZB60</accession>
<feature type="domain" description="Methyl-accepting transducer" evidence="8">
    <location>
        <begin position="276"/>
        <end position="512"/>
    </location>
</feature>
<dbReference type="Pfam" id="PF00672">
    <property type="entry name" value="HAMP"/>
    <property type="match status" value="1"/>
</dbReference>
<evidence type="ECO:0000313" key="10">
    <source>
        <dbReference type="EMBL" id="SFQ53618.1"/>
    </source>
</evidence>
<evidence type="ECO:0000256" key="6">
    <source>
        <dbReference type="PROSITE-ProRule" id="PRU00284"/>
    </source>
</evidence>